<evidence type="ECO:0000313" key="1">
    <source>
        <dbReference type="EMBL" id="VEL37210.1"/>
    </source>
</evidence>
<dbReference type="AlphaFoldDB" id="A0A448XHX7"/>
<accession>A0A448XHX7</accession>
<evidence type="ECO:0000313" key="2">
    <source>
        <dbReference type="Proteomes" id="UP000784294"/>
    </source>
</evidence>
<name>A0A448XHX7_9PLAT</name>
<reference evidence="1" key="1">
    <citation type="submission" date="2018-11" db="EMBL/GenBank/DDBJ databases">
        <authorList>
            <consortium name="Pathogen Informatics"/>
        </authorList>
    </citation>
    <scope>NUCLEOTIDE SEQUENCE</scope>
</reference>
<dbReference type="EMBL" id="CAAALY010254302">
    <property type="protein sequence ID" value="VEL37210.1"/>
    <property type="molecule type" value="Genomic_DNA"/>
</dbReference>
<protein>
    <submittedName>
        <fullName evidence="1">Uncharacterized protein</fullName>
    </submittedName>
</protein>
<comment type="caution">
    <text evidence="1">The sequence shown here is derived from an EMBL/GenBank/DDBJ whole genome shotgun (WGS) entry which is preliminary data.</text>
</comment>
<proteinExistence type="predicted"/>
<gene>
    <name evidence="1" type="ORF">PXEA_LOCUS30650</name>
</gene>
<keyword evidence="2" id="KW-1185">Reference proteome</keyword>
<organism evidence="1 2">
    <name type="scientific">Protopolystoma xenopodis</name>
    <dbReference type="NCBI Taxonomy" id="117903"/>
    <lineage>
        <taxon>Eukaryota</taxon>
        <taxon>Metazoa</taxon>
        <taxon>Spiralia</taxon>
        <taxon>Lophotrochozoa</taxon>
        <taxon>Platyhelminthes</taxon>
        <taxon>Monogenea</taxon>
        <taxon>Polyopisthocotylea</taxon>
        <taxon>Polystomatidea</taxon>
        <taxon>Polystomatidae</taxon>
        <taxon>Protopolystoma</taxon>
    </lineage>
</organism>
<sequence length="217" mass="24009">MCHRLGLLKLCLDDKASMVTAGLGRRQRVTGRLNELLGPDDATWPGRIGIVSTGSSRCLGFGDSADGRTDGRTDKVATEACEMKSVGKAGNRSTREAVKKLPSKVSRQAQPADLVHSAKLAKEERLKPVCLFARLPDLAGQILLQLQIEIEIEIEIEIRIYLSVNTPIHIRLHRLTDQTATRSLVALASLFCMASLPTVRRYRLRVRAALRTPRRSF</sequence>
<dbReference type="Proteomes" id="UP000784294">
    <property type="component" value="Unassembled WGS sequence"/>
</dbReference>